<accession>A0AAV7UAN4</accession>
<sequence length="105" mass="11531">ELAVCLGSRSEDVQNISKELTTTAVQNDAGTSPLVKTWLASLMSSRQIHISLKTLRITHLRHRPSRWPATPPPSQSPQGTLQLVGPDNGWHQALEEVTEIENVGD</sequence>
<evidence type="ECO:0000313" key="2">
    <source>
        <dbReference type="EMBL" id="KAJ1185064.1"/>
    </source>
</evidence>
<feature type="non-terminal residue" evidence="2">
    <location>
        <position position="1"/>
    </location>
</feature>
<keyword evidence="3" id="KW-1185">Reference proteome</keyword>
<dbReference type="Proteomes" id="UP001066276">
    <property type="component" value="Chromosome 3_1"/>
</dbReference>
<organism evidence="2 3">
    <name type="scientific">Pleurodeles waltl</name>
    <name type="common">Iberian ribbed newt</name>
    <dbReference type="NCBI Taxonomy" id="8319"/>
    <lineage>
        <taxon>Eukaryota</taxon>
        <taxon>Metazoa</taxon>
        <taxon>Chordata</taxon>
        <taxon>Craniata</taxon>
        <taxon>Vertebrata</taxon>
        <taxon>Euteleostomi</taxon>
        <taxon>Amphibia</taxon>
        <taxon>Batrachia</taxon>
        <taxon>Caudata</taxon>
        <taxon>Salamandroidea</taxon>
        <taxon>Salamandridae</taxon>
        <taxon>Pleurodelinae</taxon>
        <taxon>Pleurodeles</taxon>
    </lineage>
</organism>
<feature type="region of interest" description="Disordered" evidence="1">
    <location>
        <begin position="63"/>
        <end position="86"/>
    </location>
</feature>
<evidence type="ECO:0000313" key="3">
    <source>
        <dbReference type="Proteomes" id="UP001066276"/>
    </source>
</evidence>
<dbReference type="AlphaFoldDB" id="A0AAV7UAN4"/>
<reference evidence="2" key="1">
    <citation type="journal article" date="2022" name="bioRxiv">
        <title>Sequencing and chromosome-scale assembly of the giantPleurodeles waltlgenome.</title>
        <authorList>
            <person name="Brown T."/>
            <person name="Elewa A."/>
            <person name="Iarovenko S."/>
            <person name="Subramanian E."/>
            <person name="Araus A.J."/>
            <person name="Petzold A."/>
            <person name="Susuki M."/>
            <person name="Suzuki K.-i.T."/>
            <person name="Hayashi T."/>
            <person name="Toyoda A."/>
            <person name="Oliveira C."/>
            <person name="Osipova E."/>
            <person name="Leigh N.D."/>
            <person name="Simon A."/>
            <person name="Yun M.H."/>
        </authorList>
    </citation>
    <scope>NUCLEOTIDE SEQUENCE</scope>
    <source>
        <strain evidence="2">20211129_DDA</strain>
        <tissue evidence="2">Liver</tissue>
    </source>
</reference>
<name>A0AAV7UAN4_PLEWA</name>
<protein>
    <submittedName>
        <fullName evidence="2">Uncharacterized protein</fullName>
    </submittedName>
</protein>
<proteinExistence type="predicted"/>
<gene>
    <name evidence="2" type="ORF">NDU88_001859</name>
</gene>
<evidence type="ECO:0000256" key="1">
    <source>
        <dbReference type="SAM" id="MobiDB-lite"/>
    </source>
</evidence>
<dbReference type="EMBL" id="JANPWB010000005">
    <property type="protein sequence ID" value="KAJ1185064.1"/>
    <property type="molecule type" value="Genomic_DNA"/>
</dbReference>
<comment type="caution">
    <text evidence="2">The sequence shown here is derived from an EMBL/GenBank/DDBJ whole genome shotgun (WGS) entry which is preliminary data.</text>
</comment>